<keyword evidence="1" id="KW-0732">Signal</keyword>
<dbReference type="OrthoDB" id="5430620at2759"/>
<accession>A0A438N0R2</accession>
<dbReference type="AlphaFoldDB" id="A0A438N0R2"/>
<organism evidence="2 3">
    <name type="scientific">Exophiala mesophila</name>
    <name type="common">Black yeast-like fungus</name>
    <dbReference type="NCBI Taxonomy" id="212818"/>
    <lineage>
        <taxon>Eukaryota</taxon>
        <taxon>Fungi</taxon>
        <taxon>Dikarya</taxon>
        <taxon>Ascomycota</taxon>
        <taxon>Pezizomycotina</taxon>
        <taxon>Eurotiomycetes</taxon>
        <taxon>Chaetothyriomycetidae</taxon>
        <taxon>Chaetothyriales</taxon>
        <taxon>Herpotrichiellaceae</taxon>
        <taxon>Exophiala</taxon>
    </lineage>
</organism>
<dbReference type="EMBL" id="NAJM01000030">
    <property type="protein sequence ID" value="RVX69319.1"/>
    <property type="molecule type" value="Genomic_DNA"/>
</dbReference>
<gene>
    <name evidence="2" type="ORF">B0A52_06913</name>
</gene>
<protein>
    <recommendedName>
        <fullName evidence="4">Ubiquitin 3 binding protein But2 C-terminal domain-containing protein</fullName>
    </recommendedName>
</protein>
<dbReference type="PANTHER" id="PTHR42047:SF1">
    <property type="entry name" value="PROTEIN, PUTATIVE (AFU_ORTHOLOGUE AFUA_6G03560)-RELATED"/>
    <property type="match status" value="1"/>
</dbReference>
<dbReference type="VEuPathDB" id="FungiDB:PV10_05420"/>
<reference evidence="2 3" key="1">
    <citation type="submission" date="2017-03" db="EMBL/GenBank/DDBJ databases">
        <title>Genomes of endolithic fungi from Antarctica.</title>
        <authorList>
            <person name="Coleine C."/>
            <person name="Masonjones S."/>
            <person name="Stajich J.E."/>
        </authorList>
    </citation>
    <scope>NUCLEOTIDE SEQUENCE [LARGE SCALE GENOMIC DNA]</scope>
    <source>
        <strain evidence="2 3">CCFEE 6314</strain>
    </source>
</reference>
<sequence length="243" mass="26201">MFGLVVFTTLLQPLGILGIPNQLRDDGVSSTLTVTVHNATSTSYVTLSTGEVPAFSQPYTTTISPSDFSTVAIADPTFTAIAVRGGSPIHLLPINAVRQRFFVGHQVRTFCPENVERYDACPPGGLTAFTLCSMAVLHPGGQSLWATPDGTLGYTYPHSLIFPMGGEACPFTYTEDQESGFGQLTPNLHNATGLQACPTIDGRWQVFLKIEGSDVPGYKSEECLEFEAFAVEYHGPVPAWEYA</sequence>
<evidence type="ECO:0000313" key="2">
    <source>
        <dbReference type="EMBL" id="RVX69319.1"/>
    </source>
</evidence>
<comment type="caution">
    <text evidence="2">The sequence shown here is derived from an EMBL/GenBank/DDBJ whole genome shotgun (WGS) entry which is preliminary data.</text>
</comment>
<feature type="chain" id="PRO_5019504865" description="Ubiquitin 3 binding protein But2 C-terminal domain-containing protein" evidence="1">
    <location>
        <begin position="19"/>
        <end position="243"/>
    </location>
</feature>
<name>A0A438N0R2_EXOME</name>
<feature type="signal peptide" evidence="1">
    <location>
        <begin position="1"/>
        <end position="18"/>
    </location>
</feature>
<evidence type="ECO:0000256" key="1">
    <source>
        <dbReference type="SAM" id="SignalP"/>
    </source>
</evidence>
<proteinExistence type="predicted"/>
<evidence type="ECO:0000313" key="3">
    <source>
        <dbReference type="Proteomes" id="UP000288859"/>
    </source>
</evidence>
<dbReference type="PANTHER" id="PTHR42047">
    <property type="entry name" value="PROTEIN, PUTATIVE (AFU_ORTHOLOGUE AFUA_6G03560)-RELATED"/>
    <property type="match status" value="1"/>
</dbReference>
<evidence type="ECO:0008006" key="4">
    <source>
        <dbReference type="Google" id="ProtNLM"/>
    </source>
</evidence>
<dbReference type="InterPro" id="IPR052820">
    <property type="entry name" value="PhiA_domain"/>
</dbReference>
<dbReference type="Proteomes" id="UP000288859">
    <property type="component" value="Unassembled WGS sequence"/>
</dbReference>